<dbReference type="Pfam" id="PF03009">
    <property type="entry name" value="GDPD"/>
    <property type="match status" value="1"/>
</dbReference>
<protein>
    <submittedName>
        <fullName evidence="2">Glycerophosphoryl diester phosphodiesterase</fullName>
    </submittedName>
</protein>
<gene>
    <name evidence="2" type="ORF">SAMN04489712_12454</name>
</gene>
<dbReference type="PANTHER" id="PTHR46211">
    <property type="entry name" value="GLYCEROPHOSPHORYL DIESTER PHOSPHODIESTERASE"/>
    <property type="match status" value="1"/>
</dbReference>
<dbReference type="Gene3D" id="3.20.20.190">
    <property type="entry name" value="Phosphatidylinositol (PI) phosphodiesterase"/>
    <property type="match status" value="1"/>
</dbReference>
<dbReference type="InterPro" id="IPR017946">
    <property type="entry name" value="PLC-like_Pdiesterase_TIM-brl"/>
</dbReference>
<sequence length="317" mass="33740">MVTPRNVPGVTFQNGRVEVHGHRGARGLRPENTLPGFAYALELGVDAIEFDVGLTADGVVVVNHDQALSPLTTTDTAPATPGDPLFPYVGRDIRDLTLAQIRTVDAGVRRIGPGQDGDPLILTQLPLPGTRLPTLAEVCELLHGLDGICPAVELKTDPGWPDDEIRRFVVAVAEVLDAFGLLARSRFLAFDWRVLAEARSHAPQAARVALVERKTLAAGTGWLAGLSPDDPTAAAVAAGASVISPEHHLVTSQLVHDAHGLGLPVAVWTVNDPGDMARFIEYGVDAIVTDYPDRLHQVLTSYDLPRPAPCTPAAHLP</sequence>
<dbReference type="Proteomes" id="UP000236723">
    <property type="component" value="Unassembled WGS sequence"/>
</dbReference>
<dbReference type="EMBL" id="FNVO01000024">
    <property type="protein sequence ID" value="SEG89757.1"/>
    <property type="molecule type" value="Genomic_DNA"/>
</dbReference>
<evidence type="ECO:0000313" key="2">
    <source>
        <dbReference type="EMBL" id="SEG89757.1"/>
    </source>
</evidence>
<dbReference type="GO" id="GO:0006629">
    <property type="term" value="P:lipid metabolic process"/>
    <property type="evidence" value="ECO:0007669"/>
    <property type="project" value="InterPro"/>
</dbReference>
<name>A0A1H6DWP9_9ACTN</name>
<reference evidence="3" key="1">
    <citation type="submission" date="2016-10" db="EMBL/GenBank/DDBJ databases">
        <authorList>
            <person name="Varghese N."/>
            <person name="Submissions S."/>
        </authorList>
    </citation>
    <scope>NUCLEOTIDE SEQUENCE [LARGE SCALE GENOMIC DNA]</scope>
    <source>
        <strain evidence="3">DSM 43163</strain>
    </source>
</reference>
<organism evidence="2 3">
    <name type="scientific">Thermomonospora echinospora</name>
    <dbReference type="NCBI Taxonomy" id="1992"/>
    <lineage>
        <taxon>Bacteria</taxon>
        <taxon>Bacillati</taxon>
        <taxon>Actinomycetota</taxon>
        <taxon>Actinomycetes</taxon>
        <taxon>Streptosporangiales</taxon>
        <taxon>Thermomonosporaceae</taxon>
        <taxon>Thermomonospora</taxon>
    </lineage>
</organism>
<evidence type="ECO:0000313" key="3">
    <source>
        <dbReference type="Proteomes" id="UP000236723"/>
    </source>
</evidence>
<dbReference type="PROSITE" id="PS51704">
    <property type="entry name" value="GP_PDE"/>
    <property type="match status" value="1"/>
</dbReference>
<proteinExistence type="predicted"/>
<dbReference type="AlphaFoldDB" id="A0A1H6DWP9"/>
<keyword evidence="3" id="KW-1185">Reference proteome</keyword>
<dbReference type="SUPFAM" id="SSF51695">
    <property type="entry name" value="PLC-like phosphodiesterases"/>
    <property type="match status" value="1"/>
</dbReference>
<feature type="domain" description="GP-PDE" evidence="1">
    <location>
        <begin position="17"/>
        <end position="299"/>
    </location>
</feature>
<dbReference type="InterPro" id="IPR030395">
    <property type="entry name" value="GP_PDE_dom"/>
</dbReference>
<dbReference type="GO" id="GO:0008081">
    <property type="term" value="F:phosphoric diester hydrolase activity"/>
    <property type="evidence" value="ECO:0007669"/>
    <property type="project" value="InterPro"/>
</dbReference>
<accession>A0A1H6DWP9</accession>
<dbReference type="PANTHER" id="PTHR46211:SF14">
    <property type="entry name" value="GLYCEROPHOSPHODIESTER PHOSPHODIESTERASE"/>
    <property type="match status" value="1"/>
</dbReference>
<evidence type="ECO:0000259" key="1">
    <source>
        <dbReference type="PROSITE" id="PS51704"/>
    </source>
</evidence>